<name>M1DL35_SOLTU</name>
<sequence length="480" mass="53823">MAPTNNEIEKDHILATLLTQLDLVAKKIMELETPDKRKNRFIPPHEHIHPNVNEGGQIEDILSLILHKVKSHDKRPKVVGRNIPPRGKANGITLNEDAAASKGKATKLRTTCGKGKGKGKAPVSPEESFDSDSIYDIYLTTFESESQYQEPQTIVFDDDELVAVKRAELRSKKLNDPSRIWTPQAAPPPRPAPEQAVVLAPPVQGPPPKYMNRLKTEGLKKIIEEKHLSMDGVIDRYPEIISYLKYHDFQIFTKPRGPYIPNWVQEFCASYGNLIPQRKKQAATLKLVDYVAIRRRKVKCDYAIIDAILDRPKDITDACQYMIRTENLENMKKWLALLISDDTPKWHELCKRDRVPRDAKKDVEVIPTSSTDIRRIKAEYLKDQVEKGQKTAPVDPFLVVVTDSIPAEAYLRTLTHRPSGTTAATPSNVPSSSAATLPPKPAAAVSRTLITQASLLRIGQLVPSADRRAARLETSIPSMI</sequence>
<evidence type="ECO:0000313" key="4">
    <source>
        <dbReference type="Proteomes" id="UP000011115"/>
    </source>
</evidence>
<dbReference type="Proteomes" id="UP000011115">
    <property type="component" value="Unassembled WGS sequence"/>
</dbReference>
<dbReference type="PANTHER" id="PTHR33180">
    <property type="entry name" value="PHOTOSYSTEM II CP43 REACTION CENTER PROTEIN"/>
    <property type="match status" value="1"/>
</dbReference>
<dbReference type="HOGENOM" id="CLU_029307_12_2_1"/>
<dbReference type="GO" id="GO:0009579">
    <property type="term" value="C:thylakoid"/>
    <property type="evidence" value="ECO:0000318"/>
    <property type="project" value="GO_Central"/>
</dbReference>
<feature type="domain" description="Putative plant transposon protein" evidence="2">
    <location>
        <begin position="247"/>
        <end position="348"/>
    </location>
</feature>
<dbReference type="AlphaFoldDB" id="M1DL35"/>
<reference evidence="4" key="1">
    <citation type="journal article" date="2011" name="Nature">
        <title>Genome sequence and analysis of the tuber crop potato.</title>
        <authorList>
            <consortium name="The Potato Genome Sequencing Consortium"/>
        </authorList>
    </citation>
    <scope>NUCLEOTIDE SEQUENCE [LARGE SCALE GENOMIC DNA]</scope>
    <source>
        <strain evidence="4">cv. DM1-3 516 R44</strain>
    </source>
</reference>
<feature type="region of interest" description="Disordered" evidence="1">
    <location>
        <begin position="109"/>
        <end position="128"/>
    </location>
</feature>
<keyword evidence="4" id="KW-1185">Reference proteome</keyword>
<evidence type="ECO:0000313" key="3">
    <source>
        <dbReference type="EnsemblPlants" id="PGSC0003DMT400090749"/>
    </source>
</evidence>
<reference evidence="3" key="2">
    <citation type="submission" date="2015-06" db="UniProtKB">
        <authorList>
            <consortium name="EnsemblPlants"/>
        </authorList>
    </citation>
    <scope>IDENTIFICATION</scope>
    <source>
        <strain evidence="3">DM1-3 516 R44</strain>
    </source>
</reference>
<dbReference type="Pfam" id="PF20167">
    <property type="entry name" value="Transposase_32"/>
    <property type="match status" value="1"/>
</dbReference>
<dbReference type="GO" id="GO:0009523">
    <property type="term" value="C:photosystem II"/>
    <property type="evidence" value="ECO:0000318"/>
    <property type="project" value="GO_Central"/>
</dbReference>
<dbReference type="PANTHER" id="PTHR33180:SF31">
    <property type="entry name" value="POLYPROTEIN PROTEIN"/>
    <property type="match status" value="1"/>
</dbReference>
<dbReference type="InParanoid" id="M1DL35"/>
<dbReference type="PaxDb" id="4113-PGSC0003DMT400090749"/>
<dbReference type="EnsemblPlants" id="PGSC0003DMT400090749">
    <property type="protein sequence ID" value="PGSC0003DMT400090749"/>
    <property type="gene ID" value="PGSC0003DMG400040320"/>
</dbReference>
<protein>
    <recommendedName>
        <fullName evidence="2">Putative plant transposon protein domain-containing protein</fullName>
    </recommendedName>
</protein>
<feature type="region of interest" description="Disordered" evidence="1">
    <location>
        <begin position="416"/>
        <end position="440"/>
    </location>
</feature>
<organism evidence="3 4">
    <name type="scientific">Solanum tuberosum</name>
    <name type="common">Potato</name>
    <dbReference type="NCBI Taxonomy" id="4113"/>
    <lineage>
        <taxon>Eukaryota</taxon>
        <taxon>Viridiplantae</taxon>
        <taxon>Streptophyta</taxon>
        <taxon>Embryophyta</taxon>
        <taxon>Tracheophyta</taxon>
        <taxon>Spermatophyta</taxon>
        <taxon>Magnoliopsida</taxon>
        <taxon>eudicotyledons</taxon>
        <taxon>Gunneridae</taxon>
        <taxon>Pentapetalae</taxon>
        <taxon>asterids</taxon>
        <taxon>lamiids</taxon>
        <taxon>Solanales</taxon>
        <taxon>Solanaceae</taxon>
        <taxon>Solanoideae</taxon>
        <taxon>Solaneae</taxon>
        <taxon>Solanum</taxon>
    </lineage>
</organism>
<evidence type="ECO:0000256" key="1">
    <source>
        <dbReference type="SAM" id="MobiDB-lite"/>
    </source>
</evidence>
<dbReference type="Gramene" id="PGSC0003DMT400090749">
    <property type="protein sequence ID" value="PGSC0003DMT400090749"/>
    <property type="gene ID" value="PGSC0003DMG400040320"/>
</dbReference>
<proteinExistence type="predicted"/>
<accession>M1DL35</accession>
<dbReference type="InterPro" id="IPR046796">
    <property type="entry name" value="Transposase_32_dom"/>
</dbReference>
<feature type="compositionally biased region" description="Polar residues" evidence="1">
    <location>
        <begin position="416"/>
        <end position="435"/>
    </location>
</feature>
<evidence type="ECO:0000259" key="2">
    <source>
        <dbReference type="Pfam" id="PF20167"/>
    </source>
</evidence>